<evidence type="ECO:0000313" key="2">
    <source>
        <dbReference type="EMBL" id="KKL28420.1"/>
    </source>
</evidence>
<comment type="caution">
    <text evidence="2">The sequence shown here is derived from an EMBL/GenBank/DDBJ whole genome shotgun (WGS) entry which is preliminary data.</text>
</comment>
<name>A0A0F9C2J7_9ZZZZ</name>
<dbReference type="AlphaFoldDB" id="A0A0F9C2J7"/>
<sequence>MSKIDDGGPVYPQVEDKGSFDDNNKWIHKLGPAVGGITRRNECADRIAASVASDLAMFDEEIEDSVIEWLARISYKLSDALIAEGRKGE</sequence>
<reference evidence="2" key="1">
    <citation type="journal article" date="2015" name="Nature">
        <title>Complex archaea that bridge the gap between prokaryotes and eukaryotes.</title>
        <authorList>
            <person name="Spang A."/>
            <person name="Saw J.H."/>
            <person name="Jorgensen S.L."/>
            <person name="Zaremba-Niedzwiedzka K."/>
            <person name="Martijn J."/>
            <person name="Lind A.E."/>
            <person name="van Eijk R."/>
            <person name="Schleper C."/>
            <person name="Guy L."/>
            <person name="Ettema T.J."/>
        </authorList>
    </citation>
    <scope>NUCLEOTIDE SEQUENCE</scope>
</reference>
<organism evidence="2">
    <name type="scientific">marine sediment metagenome</name>
    <dbReference type="NCBI Taxonomy" id="412755"/>
    <lineage>
        <taxon>unclassified sequences</taxon>
        <taxon>metagenomes</taxon>
        <taxon>ecological metagenomes</taxon>
    </lineage>
</organism>
<gene>
    <name evidence="2" type="ORF">LCGC14_2375320</name>
</gene>
<protein>
    <submittedName>
        <fullName evidence="2">Uncharacterized protein</fullName>
    </submittedName>
</protein>
<feature type="region of interest" description="Disordered" evidence="1">
    <location>
        <begin position="1"/>
        <end position="20"/>
    </location>
</feature>
<dbReference type="EMBL" id="LAZR01035103">
    <property type="protein sequence ID" value="KKL28420.1"/>
    <property type="molecule type" value="Genomic_DNA"/>
</dbReference>
<evidence type="ECO:0000256" key="1">
    <source>
        <dbReference type="SAM" id="MobiDB-lite"/>
    </source>
</evidence>
<accession>A0A0F9C2J7</accession>
<proteinExistence type="predicted"/>